<dbReference type="EMBL" id="JBICRM010000027">
    <property type="protein sequence ID" value="MFG1708320.1"/>
    <property type="molecule type" value="Genomic_DNA"/>
</dbReference>
<evidence type="ECO:0000256" key="1">
    <source>
        <dbReference type="SAM" id="SignalP"/>
    </source>
</evidence>
<keyword evidence="3" id="KW-1185">Reference proteome</keyword>
<evidence type="ECO:0000313" key="3">
    <source>
        <dbReference type="Proteomes" id="UP001603978"/>
    </source>
</evidence>
<protein>
    <recommendedName>
        <fullName evidence="4">Extracellular repeat, HAF family</fullName>
    </recommendedName>
</protein>
<dbReference type="RefSeq" id="WP_393172553.1">
    <property type="nucleotide sequence ID" value="NZ_JBICRM010000027.1"/>
</dbReference>
<proteinExistence type="predicted"/>
<organism evidence="2 3">
    <name type="scientific">Nonomuraea marmarensis</name>
    <dbReference type="NCBI Taxonomy" id="3351344"/>
    <lineage>
        <taxon>Bacteria</taxon>
        <taxon>Bacillati</taxon>
        <taxon>Actinomycetota</taxon>
        <taxon>Actinomycetes</taxon>
        <taxon>Streptosporangiales</taxon>
        <taxon>Streptosporangiaceae</taxon>
        <taxon>Nonomuraea</taxon>
    </lineage>
</organism>
<evidence type="ECO:0008006" key="4">
    <source>
        <dbReference type="Google" id="ProtNLM"/>
    </source>
</evidence>
<dbReference type="Proteomes" id="UP001603978">
    <property type="component" value="Unassembled WGS sequence"/>
</dbReference>
<reference evidence="2 3" key="1">
    <citation type="submission" date="2024-10" db="EMBL/GenBank/DDBJ databases">
        <authorList>
            <person name="Topkara A.R."/>
            <person name="Saygin H."/>
        </authorList>
    </citation>
    <scope>NUCLEOTIDE SEQUENCE [LARGE SCALE GENOMIC DNA]</scope>
    <source>
        <strain evidence="2 3">M3C6</strain>
    </source>
</reference>
<name>A0ABW7ALP3_9ACTN</name>
<feature type="signal peptide" evidence="1">
    <location>
        <begin position="1"/>
        <end position="23"/>
    </location>
</feature>
<feature type="chain" id="PRO_5046362776" description="Extracellular repeat, HAF family" evidence="1">
    <location>
        <begin position="24"/>
        <end position="309"/>
    </location>
</feature>
<keyword evidence="1" id="KW-0732">Signal</keyword>
<comment type="caution">
    <text evidence="2">The sequence shown here is derived from an EMBL/GenBank/DDBJ whole genome shotgun (WGS) entry which is preliminary data.</text>
</comment>
<sequence>MTRSLLLVAAFLAVLLAATPATAAIDTPVPGFLLDRGRYTTIDAPGGARSQVLAIGVNAQGAIVGDFDDSSGRHHGFLLRKGKFTRIDFPGAKGSTAGKINNSGDVVGAYSLTDPYPGSGNAELRGYLLRGGKFTRIDFPGADQTQPLGLNNLGQVVGTYVLGGEDRSFLWENGKYRDIKLPDFPGAVGAAITGIDDFGRYIGVVVTGPNRGYGLLLDRGKVTTYKSPGDVLTFPSGINDLGQVVGTTYRDGTQATARGFLLAKGVKGPFTRIEFPRAPASVAFGINNRGQIVGAYAKSLMPDMPMPMG</sequence>
<evidence type="ECO:0000313" key="2">
    <source>
        <dbReference type="EMBL" id="MFG1708320.1"/>
    </source>
</evidence>
<gene>
    <name evidence="2" type="ORF">ACFLIM_34460</name>
</gene>
<accession>A0ABW7ALP3</accession>